<name>A0A0P1B803_PLAHL</name>
<organism evidence="2 3">
    <name type="scientific">Plasmopara halstedii</name>
    <name type="common">Downy mildew of sunflower</name>
    <dbReference type="NCBI Taxonomy" id="4781"/>
    <lineage>
        <taxon>Eukaryota</taxon>
        <taxon>Sar</taxon>
        <taxon>Stramenopiles</taxon>
        <taxon>Oomycota</taxon>
        <taxon>Peronosporomycetes</taxon>
        <taxon>Peronosporales</taxon>
        <taxon>Peronosporaceae</taxon>
        <taxon>Plasmopara</taxon>
    </lineage>
</organism>
<keyword evidence="1" id="KW-0175">Coiled coil</keyword>
<dbReference type="EMBL" id="CCYD01003101">
    <property type="protein sequence ID" value="CEG49894.1"/>
    <property type="molecule type" value="Genomic_DNA"/>
</dbReference>
<dbReference type="Proteomes" id="UP000054928">
    <property type="component" value="Unassembled WGS sequence"/>
</dbReference>
<keyword evidence="3" id="KW-1185">Reference proteome</keyword>
<protein>
    <submittedName>
        <fullName evidence="2">Uncharacterized protein</fullName>
    </submittedName>
</protein>
<accession>A0A0P1B803</accession>
<evidence type="ECO:0000313" key="2">
    <source>
        <dbReference type="EMBL" id="CEG49894.1"/>
    </source>
</evidence>
<sequence>MTLCPMYQPHGYGYWRFPMNPLHHFNVVDVLLGEGQQVLRNSMLHQNPAKFGNSEKKKSMRRQIQAVQRKLRNYNDAATRYRIERKAILLKAFHAGMNTYRGCMSQARCYIQDSAFDFQARNLPGFFFVILAVVPDHHPESQRELLDTIGKRLTKEDQALQKATISGAKLTDALNHMKADSAPGMLLTFSCPAVNSSLPSASQLRAYYTRKAPEMTLVFFDQSHLLLSM</sequence>
<reference evidence="3" key="1">
    <citation type="submission" date="2014-09" db="EMBL/GenBank/DDBJ databases">
        <authorList>
            <person name="Sharma Rahul"/>
            <person name="Thines Marco"/>
        </authorList>
    </citation>
    <scope>NUCLEOTIDE SEQUENCE [LARGE SCALE GENOMIC DNA]</scope>
</reference>
<evidence type="ECO:0000256" key="1">
    <source>
        <dbReference type="SAM" id="Coils"/>
    </source>
</evidence>
<dbReference type="STRING" id="4781.A0A0P1B803"/>
<evidence type="ECO:0000313" key="3">
    <source>
        <dbReference type="Proteomes" id="UP000054928"/>
    </source>
</evidence>
<dbReference type="GeneID" id="36402686"/>
<feature type="coiled-coil region" evidence="1">
    <location>
        <begin position="57"/>
        <end position="84"/>
    </location>
</feature>
<dbReference type="AlphaFoldDB" id="A0A0P1B803"/>
<dbReference type="RefSeq" id="XP_024586263.1">
    <property type="nucleotide sequence ID" value="XM_024721133.1"/>
</dbReference>
<proteinExistence type="predicted"/>